<evidence type="ECO:0000256" key="1">
    <source>
        <dbReference type="SAM" id="Phobius"/>
    </source>
</evidence>
<evidence type="ECO:0000313" key="3">
    <source>
        <dbReference type="Proteomes" id="UP000034069"/>
    </source>
</evidence>
<dbReference type="AlphaFoldDB" id="A0A0G1JL38"/>
<feature type="transmembrane region" description="Helical" evidence="1">
    <location>
        <begin position="121"/>
        <end position="142"/>
    </location>
</feature>
<dbReference type="EMBL" id="LCHN01000006">
    <property type="protein sequence ID" value="KKT36154.1"/>
    <property type="molecule type" value="Genomic_DNA"/>
</dbReference>
<sequence length="242" mass="26571">MHTIEIETIDGQPASVNECLNCGGHLLAPVLGNFISSNTAKNIDSIIPKATSVPTHSPICTHCQQTMSSIKDDSVPQTVTVFSCPNNHGDFYPKDQLIQFKKAQDAKINYHKLWGIPVKSAFAVLIPVVIIFTAITVIPNVLKSMRTSQETRVTASEILTSPLITPITSTEVLISFSTRQPSKTNIRFTQGSTSIYEVSTKEDTSHLLSVPNLLPSTSYKYVIEIIVNDKTLTTDEYTFSTP</sequence>
<organism evidence="2 3">
    <name type="scientific">Candidatus Collierbacteria bacterium GW2011_GWA1_44_12</name>
    <dbReference type="NCBI Taxonomy" id="1618376"/>
    <lineage>
        <taxon>Bacteria</taxon>
        <taxon>Candidatus Collieribacteriota</taxon>
    </lineage>
</organism>
<proteinExistence type="predicted"/>
<reference evidence="2 3" key="1">
    <citation type="journal article" date="2015" name="Nature">
        <title>rRNA introns, odd ribosomes, and small enigmatic genomes across a large radiation of phyla.</title>
        <authorList>
            <person name="Brown C.T."/>
            <person name="Hug L.A."/>
            <person name="Thomas B.C."/>
            <person name="Sharon I."/>
            <person name="Castelle C.J."/>
            <person name="Singh A."/>
            <person name="Wilkins M.J."/>
            <person name="Williams K.H."/>
            <person name="Banfield J.F."/>
        </authorList>
    </citation>
    <scope>NUCLEOTIDE SEQUENCE [LARGE SCALE GENOMIC DNA]</scope>
</reference>
<dbReference type="Proteomes" id="UP000034069">
    <property type="component" value="Unassembled WGS sequence"/>
</dbReference>
<evidence type="ECO:0000313" key="2">
    <source>
        <dbReference type="EMBL" id="KKT36154.1"/>
    </source>
</evidence>
<keyword evidence="1" id="KW-0472">Membrane</keyword>
<gene>
    <name evidence="2" type="ORF">UW23_C0006G0039</name>
</gene>
<comment type="caution">
    <text evidence="2">The sequence shown here is derived from an EMBL/GenBank/DDBJ whole genome shotgun (WGS) entry which is preliminary data.</text>
</comment>
<evidence type="ECO:0008006" key="4">
    <source>
        <dbReference type="Google" id="ProtNLM"/>
    </source>
</evidence>
<name>A0A0G1JL38_9BACT</name>
<protein>
    <recommendedName>
        <fullName evidence="4">Fibronectin type-III domain-containing protein</fullName>
    </recommendedName>
</protein>
<keyword evidence="1" id="KW-1133">Transmembrane helix</keyword>
<accession>A0A0G1JL38</accession>
<keyword evidence="1" id="KW-0812">Transmembrane</keyword>